<dbReference type="AlphaFoldDB" id="A0A1G6GEX8"/>
<dbReference type="InterPro" id="IPR009078">
    <property type="entry name" value="Ferritin-like_SF"/>
</dbReference>
<organism evidence="2 3">
    <name type="scientific">Raineyella antarctica</name>
    <dbReference type="NCBI Taxonomy" id="1577474"/>
    <lineage>
        <taxon>Bacteria</taxon>
        <taxon>Bacillati</taxon>
        <taxon>Actinomycetota</taxon>
        <taxon>Actinomycetes</taxon>
        <taxon>Propionibacteriales</taxon>
        <taxon>Propionibacteriaceae</taxon>
        <taxon>Raineyella</taxon>
    </lineage>
</organism>
<gene>
    <name evidence="2" type="ORF">GA0111570_102249</name>
</gene>
<dbReference type="STRING" id="1577474.GA0111570_102249"/>
<evidence type="ECO:0000313" key="2">
    <source>
        <dbReference type="EMBL" id="SDB80459.1"/>
    </source>
</evidence>
<dbReference type="EMBL" id="FMYF01000002">
    <property type="protein sequence ID" value="SDB80459.1"/>
    <property type="molecule type" value="Genomic_DNA"/>
</dbReference>
<dbReference type="Proteomes" id="UP000199086">
    <property type="component" value="Unassembled WGS sequence"/>
</dbReference>
<protein>
    <submittedName>
        <fullName evidence="2">Cu+-exporting ATPase</fullName>
    </submittedName>
</protein>
<feature type="domain" description="TRASH" evidence="1">
    <location>
        <begin position="5"/>
        <end position="43"/>
    </location>
</feature>
<accession>A0A1G6GEX8</accession>
<dbReference type="GO" id="GO:0016491">
    <property type="term" value="F:oxidoreductase activity"/>
    <property type="evidence" value="ECO:0007669"/>
    <property type="project" value="InterPro"/>
</dbReference>
<keyword evidence="3" id="KW-1185">Reference proteome</keyword>
<dbReference type="OrthoDB" id="5242066at2"/>
<name>A0A1G6GEX8_9ACTN</name>
<dbReference type="InterPro" id="IPR007029">
    <property type="entry name" value="YHS_dom"/>
</dbReference>
<sequence>MTTTDPVCGMTVEPETAAGSAEHKGQTYYFCSAGCRTSFLKDPEKYVG</sequence>
<dbReference type="SUPFAM" id="SSF47240">
    <property type="entry name" value="Ferritin-like"/>
    <property type="match status" value="1"/>
</dbReference>
<evidence type="ECO:0000313" key="3">
    <source>
        <dbReference type="Proteomes" id="UP000199086"/>
    </source>
</evidence>
<dbReference type="RefSeq" id="WP_092606478.1">
    <property type="nucleotide sequence ID" value="NZ_FMYF01000002.1"/>
</dbReference>
<dbReference type="Pfam" id="PF04945">
    <property type="entry name" value="YHS"/>
    <property type="match status" value="1"/>
</dbReference>
<dbReference type="InterPro" id="IPR012348">
    <property type="entry name" value="RNR-like"/>
</dbReference>
<dbReference type="InterPro" id="IPR011017">
    <property type="entry name" value="TRASH_dom"/>
</dbReference>
<dbReference type="Gene3D" id="1.10.620.20">
    <property type="entry name" value="Ribonucleotide Reductase, subunit A"/>
    <property type="match status" value="1"/>
</dbReference>
<dbReference type="SMART" id="SM00746">
    <property type="entry name" value="TRASH"/>
    <property type="match status" value="1"/>
</dbReference>
<evidence type="ECO:0000259" key="1">
    <source>
        <dbReference type="SMART" id="SM00746"/>
    </source>
</evidence>
<proteinExistence type="predicted"/>
<reference evidence="2 3" key="1">
    <citation type="submission" date="2016-06" db="EMBL/GenBank/DDBJ databases">
        <authorList>
            <person name="Olsen C.W."/>
            <person name="Carey S."/>
            <person name="Hinshaw L."/>
            <person name="Karasin A.I."/>
        </authorList>
    </citation>
    <scope>NUCLEOTIDE SEQUENCE [LARGE SCALE GENOMIC DNA]</scope>
    <source>
        <strain evidence="2 3">LZ-22</strain>
    </source>
</reference>